<dbReference type="CDD" id="cd10719">
    <property type="entry name" value="DnaJ_zf"/>
    <property type="match status" value="1"/>
</dbReference>
<dbReference type="CDD" id="cd10747">
    <property type="entry name" value="DnaJ_C"/>
    <property type="match status" value="1"/>
</dbReference>
<dbReference type="SUPFAM" id="SSF57938">
    <property type="entry name" value="DnaJ/Hsp40 cysteine-rich domain"/>
    <property type="match status" value="1"/>
</dbReference>
<reference evidence="2" key="1">
    <citation type="submission" date="2019-08" db="EMBL/GenBank/DDBJ databases">
        <authorList>
            <person name="Kucharzyk K."/>
            <person name="Murdoch R.W."/>
            <person name="Higgins S."/>
            <person name="Loffler F."/>
        </authorList>
    </citation>
    <scope>NUCLEOTIDE SEQUENCE</scope>
</reference>
<accession>A0A645GWU4</accession>
<dbReference type="InterPro" id="IPR036410">
    <property type="entry name" value="HSP_DnaJ_Cys-rich_dom_sf"/>
</dbReference>
<evidence type="ECO:0000259" key="1">
    <source>
        <dbReference type="Pfam" id="PF01556"/>
    </source>
</evidence>
<dbReference type="SUPFAM" id="SSF49493">
    <property type="entry name" value="HSP40/DnaJ peptide-binding domain"/>
    <property type="match status" value="2"/>
</dbReference>
<dbReference type="Gene3D" id="2.60.260.20">
    <property type="entry name" value="Urease metallochaperone UreE, N-terminal domain"/>
    <property type="match status" value="2"/>
</dbReference>
<evidence type="ECO:0000313" key="2">
    <source>
        <dbReference type="EMBL" id="MPN31198.1"/>
    </source>
</evidence>
<dbReference type="InterPro" id="IPR008971">
    <property type="entry name" value="HSP40/DnaJ_pept-bd"/>
</dbReference>
<comment type="caution">
    <text evidence="2">The sequence shown here is derived from an EMBL/GenBank/DDBJ whole genome shotgun (WGS) entry which is preliminary data.</text>
</comment>
<name>A0A645GWU4_9ZZZZ</name>
<dbReference type="GO" id="GO:0042026">
    <property type="term" value="P:protein refolding"/>
    <property type="evidence" value="ECO:0007669"/>
    <property type="project" value="TreeGrafter"/>
</dbReference>
<feature type="domain" description="Chaperone DnaJ C-terminal" evidence="1">
    <location>
        <begin position="34"/>
        <end position="160"/>
    </location>
</feature>
<dbReference type="GO" id="GO:0031072">
    <property type="term" value="F:heat shock protein binding"/>
    <property type="evidence" value="ECO:0007669"/>
    <property type="project" value="InterPro"/>
</dbReference>
<dbReference type="PANTHER" id="PTHR43096">
    <property type="entry name" value="DNAJ HOMOLOG 1, MITOCHONDRIAL-RELATED"/>
    <property type="match status" value="1"/>
</dbReference>
<proteinExistence type="predicted"/>
<dbReference type="InterPro" id="IPR001305">
    <property type="entry name" value="HSP_DnaJ_Cys-rich_dom"/>
</dbReference>
<organism evidence="2">
    <name type="scientific">bioreactor metagenome</name>
    <dbReference type="NCBI Taxonomy" id="1076179"/>
    <lineage>
        <taxon>unclassified sequences</taxon>
        <taxon>metagenomes</taxon>
        <taxon>ecological metagenomes</taxon>
    </lineage>
</organism>
<dbReference type="EMBL" id="VSSQ01082646">
    <property type="protein sequence ID" value="MPN31198.1"/>
    <property type="molecule type" value="Genomic_DNA"/>
</dbReference>
<dbReference type="Pfam" id="PF01556">
    <property type="entry name" value="DnaJ_C"/>
    <property type="match status" value="1"/>
</dbReference>
<protein>
    <submittedName>
        <fullName evidence="2">Chaperone protein DnaJ</fullName>
    </submittedName>
</protein>
<gene>
    <name evidence="2" type="primary">dnaJ_65</name>
    <name evidence="2" type="ORF">SDC9_178672</name>
</gene>
<dbReference type="Gene3D" id="2.10.230.10">
    <property type="entry name" value="Heat shock protein DnaJ, cysteine-rich domain"/>
    <property type="match status" value="1"/>
</dbReference>
<dbReference type="AlphaFoldDB" id="A0A645GWU4"/>
<dbReference type="FunFam" id="2.60.260.20:FF:000013">
    <property type="entry name" value="DnaJ subfamily B member 11"/>
    <property type="match status" value="1"/>
</dbReference>
<dbReference type="InterPro" id="IPR002939">
    <property type="entry name" value="DnaJ_C"/>
</dbReference>
<dbReference type="PANTHER" id="PTHR43096:SF48">
    <property type="entry name" value="CHAPERONE PROTEIN DNAJ"/>
    <property type="match status" value="1"/>
</dbReference>
<sequence>MLGQMVQVVECPTCRGRGKTFEEKCDKCHGSGRSNETTKMRIKVPAGISDGDRIKIPGGGDAGYNGGQAGDLYVVVHVKPKKGFERDGINLWTTVTTTYPRLVLGGEEDVKTLDGKTARLNIPPGTQVGAVLRIPGNGMPRRTSPGVRGDLFVRVDISVPKKVSGMEEELLRKLDDSAGSKTTKKDKLKKKLGL</sequence>
<dbReference type="GO" id="GO:0005737">
    <property type="term" value="C:cytoplasm"/>
    <property type="evidence" value="ECO:0007669"/>
    <property type="project" value="TreeGrafter"/>
</dbReference>
<dbReference type="GO" id="GO:0051082">
    <property type="term" value="F:unfolded protein binding"/>
    <property type="evidence" value="ECO:0007669"/>
    <property type="project" value="InterPro"/>
</dbReference>